<dbReference type="Proteomes" id="UP000053237">
    <property type="component" value="Unassembled WGS sequence"/>
</dbReference>
<accession>A0A024G239</accession>
<gene>
    <name evidence="2" type="ORF">BN9_016190</name>
</gene>
<sequence>MQIRSFVGNVEYPKIEGSSLDLTKNMLKIGKLLSIPTAPLYLTKLKLEYAITHMETQEEIQLMQELLLLCDTKCVYPSTYVIGTFINSCLRNDLAETALQFLRQARSLEKYLPGKSLVRVLRHYTELIDASDEDETKKEEYEAIIDELVAKMDTLTSPISMICYLFKIENAKRRGDTKLAVQIAKEAADEKAINAHMILKLLEPIDEDENIEEKFRVAKYLMSKGDVYSNEKLEVFLQRAGTQFQKPSSLKGQTMTDKKSAESRRHKGNHASTD</sequence>
<evidence type="ECO:0008006" key="4">
    <source>
        <dbReference type="Google" id="ProtNLM"/>
    </source>
</evidence>
<feature type="region of interest" description="Disordered" evidence="1">
    <location>
        <begin position="244"/>
        <end position="274"/>
    </location>
</feature>
<comment type="caution">
    <text evidence="2">The sequence shown here is derived from an EMBL/GenBank/DDBJ whole genome shotgun (WGS) entry which is preliminary data.</text>
</comment>
<name>A0A024G239_9STRA</name>
<reference evidence="2 3" key="1">
    <citation type="submission" date="2012-05" db="EMBL/GenBank/DDBJ databases">
        <title>Recombination and specialization in a pathogen metapopulation.</title>
        <authorList>
            <person name="Gardiner A."/>
            <person name="Kemen E."/>
            <person name="Schultz-Larsen T."/>
            <person name="MacLean D."/>
            <person name="Van Oosterhout C."/>
            <person name="Jones J.D.G."/>
        </authorList>
    </citation>
    <scope>NUCLEOTIDE SEQUENCE [LARGE SCALE GENOMIC DNA]</scope>
    <source>
        <strain evidence="2 3">Ac Nc2</strain>
    </source>
</reference>
<evidence type="ECO:0000313" key="2">
    <source>
        <dbReference type="EMBL" id="CCI40835.1"/>
    </source>
</evidence>
<proteinExistence type="predicted"/>
<evidence type="ECO:0000313" key="3">
    <source>
        <dbReference type="Proteomes" id="UP000053237"/>
    </source>
</evidence>
<keyword evidence="3" id="KW-1185">Reference proteome</keyword>
<protein>
    <recommendedName>
        <fullName evidence="4">Pentacotripeptide-repeat region of PRORP domain-containing protein</fullName>
    </recommendedName>
</protein>
<dbReference type="InParanoid" id="A0A024G239"/>
<dbReference type="OrthoDB" id="156650at2759"/>
<evidence type="ECO:0000256" key="1">
    <source>
        <dbReference type="SAM" id="MobiDB-lite"/>
    </source>
</evidence>
<feature type="compositionally biased region" description="Basic residues" evidence="1">
    <location>
        <begin position="264"/>
        <end position="274"/>
    </location>
</feature>
<dbReference type="AlphaFoldDB" id="A0A024G239"/>
<dbReference type="EMBL" id="CAIX01000012">
    <property type="protein sequence ID" value="CCI40835.1"/>
    <property type="molecule type" value="Genomic_DNA"/>
</dbReference>
<organism evidence="2 3">
    <name type="scientific">Albugo candida</name>
    <dbReference type="NCBI Taxonomy" id="65357"/>
    <lineage>
        <taxon>Eukaryota</taxon>
        <taxon>Sar</taxon>
        <taxon>Stramenopiles</taxon>
        <taxon>Oomycota</taxon>
        <taxon>Peronosporomycetes</taxon>
        <taxon>Albuginales</taxon>
        <taxon>Albuginaceae</taxon>
        <taxon>Albugo</taxon>
    </lineage>
</organism>
<feature type="compositionally biased region" description="Polar residues" evidence="1">
    <location>
        <begin position="244"/>
        <end position="255"/>
    </location>
</feature>